<keyword evidence="4" id="KW-0472">Membrane</keyword>
<evidence type="ECO:0000313" key="5">
    <source>
        <dbReference type="EMBL" id="CAG6013287.1"/>
    </source>
</evidence>
<feature type="transmembrane region" description="Helical" evidence="4">
    <location>
        <begin position="27"/>
        <end position="51"/>
    </location>
</feature>
<dbReference type="GO" id="GO:0005737">
    <property type="term" value="C:cytoplasm"/>
    <property type="evidence" value="ECO:0007669"/>
    <property type="project" value="UniProtKB-SubCell"/>
</dbReference>
<protein>
    <submittedName>
        <fullName evidence="5">(Atlantic silverside) hypothetical protein</fullName>
    </submittedName>
</protein>
<feature type="region of interest" description="Disordered" evidence="3">
    <location>
        <begin position="57"/>
        <end position="93"/>
    </location>
</feature>
<dbReference type="InterPro" id="IPR036034">
    <property type="entry name" value="PDZ_sf"/>
</dbReference>
<keyword evidence="4" id="KW-1133">Transmembrane helix</keyword>
<sequence>MAGYTATARDPEAPGAPEEKRRSAGRMWTALGGVAVLGLCLGGVLLLACYWNRNPDRKGKQKDGLDPSDQSSSLAAPPPSGGGGGGCGGGGEDPFCWPGPKTLRLRRTSQGFGFTLRHFIVYPPESAVHNSLKDDENGSR</sequence>
<accession>A0A8S4BXV2</accession>
<dbReference type="AlphaFoldDB" id="A0A8S4BXV2"/>
<feature type="non-terminal residue" evidence="5">
    <location>
        <position position="140"/>
    </location>
</feature>
<evidence type="ECO:0000256" key="2">
    <source>
        <dbReference type="ARBA" id="ARBA00022490"/>
    </source>
</evidence>
<feature type="compositionally biased region" description="Basic and acidic residues" evidence="3">
    <location>
        <begin position="9"/>
        <end position="21"/>
    </location>
</feature>
<feature type="region of interest" description="Disordered" evidence="3">
    <location>
        <begin position="1"/>
        <end position="21"/>
    </location>
</feature>
<keyword evidence="4" id="KW-0812">Transmembrane</keyword>
<proteinExistence type="predicted"/>
<organism evidence="5 6">
    <name type="scientific">Menidia menidia</name>
    <name type="common">Atlantic silverside</name>
    <dbReference type="NCBI Taxonomy" id="238744"/>
    <lineage>
        <taxon>Eukaryota</taxon>
        <taxon>Metazoa</taxon>
        <taxon>Chordata</taxon>
        <taxon>Craniata</taxon>
        <taxon>Vertebrata</taxon>
        <taxon>Euteleostomi</taxon>
        <taxon>Actinopterygii</taxon>
        <taxon>Neopterygii</taxon>
        <taxon>Teleostei</taxon>
        <taxon>Neoteleostei</taxon>
        <taxon>Acanthomorphata</taxon>
        <taxon>Ovalentaria</taxon>
        <taxon>Atherinomorphae</taxon>
        <taxon>Atheriniformes</taxon>
        <taxon>Atherinopsidae</taxon>
        <taxon>Menidiinae</taxon>
        <taxon>Menidia</taxon>
    </lineage>
</organism>
<dbReference type="Proteomes" id="UP000677803">
    <property type="component" value="Unassembled WGS sequence"/>
</dbReference>
<gene>
    <name evidence="5" type="ORF">MMEN_LOCUS19168</name>
</gene>
<keyword evidence="2" id="KW-0963">Cytoplasm</keyword>
<name>A0A8S4BXV2_9TELE</name>
<comment type="subcellular location">
    <subcellularLocation>
        <location evidence="1">Cytoplasm</location>
    </subcellularLocation>
</comment>
<comment type="caution">
    <text evidence="5">The sequence shown here is derived from an EMBL/GenBank/DDBJ whole genome shotgun (WGS) entry which is preliminary data.</text>
</comment>
<keyword evidence="6" id="KW-1185">Reference proteome</keyword>
<evidence type="ECO:0000313" key="6">
    <source>
        <dbReference type="Proteomes" id="UP000677803"/>
    </source>
</evidence>
<dbReference type="PANTHER" id="PTHR23175">
    <property type="entry name" value="PDZ DOMAIN-CONTAINING PROTEIN"/>
    <property type="match status" value="1"/>
</dbReference>
<evidence type="ECO:0000256" key="3">
    <source>
        <dbReference type="SAM" id="MobiDB-lite"/>
    </source>
</evidence>
<dbReference type="EMBL" id="CAJRST010038822">
    <property type="protein sequence ID" value="CAG6013287.1"/>
    <property type="molecule type" value="Genomic_DNA"/>
</dbReference>
<dbReference type="OrthoDB" id="6281275at2759"/>
<dbReference type="PANTHER" id="PTHR23175:SF16">
    <property type="entry name" value="RHO GTPASE-ACTIVATING PROTEIN 21"/>
    <property type="match status" value="1"/>
</dbReference>
<evidence type="ECO:0000256" key="1">
    <source>
        <dbReference type="ARBA" id="ARBA00004496"/>
    </source>
</evidence>
<feature type="compositionally biased region" description="Gly residues" evidence="3">
    <location>
        <begin position="81"/>
        <end position="92"/>
    </location>
</feature>
<evidence type="ECO:0000256" key="4">
    <source>
        <dbReference type="SAM" id="Phobius"/>
    </source>
</evidence>
<reference evidence="5" key="1">
    <citation type="submission" date="2021-05" db="EMBL/GenBank/DDBJ databases">
        <authorList>
            <person name="Tigano A."/>
        </authorList>
    </citation>
    <scope>NUCLEOTIDE SEQUENCE</scope>
</reference>
<dbReference type="Gene3D" id="2.30.42.10">
    <property type="match status" value="1"/>
</dbReference>